<dbReference type="AlphaFoldDB" id="A0A919T752"/>
<dbReference type="EMBL" id="BOQN01000011">
    <property type="protein sequence ID" value="GIM89110.1"/>
    <property type="molecule type" value="Genomic_DNA"/>
</dbReference>
<evidence type="ECO:0000313" key="3">
    <source>
        <dbReference type="Proteomes" id="UP000677082"/>
    </source>
</evidence>
<dbReference type="Proteomes" id="UP000677082">
    <property type="component" value="Unassembled WGS sequence"/>
</dbReference>
<keyword evidence="3" id="KW-1185">Reference proteome</keyword>
<feature type="compositionally biased region" description="Low complexity" evidence="1">
    <location>
        <begin position="86"/>
        <end position="107"/>
    </location>
</feature>
<gene>
    <name evidence="2" type="ORF">Ato02nite_009030</name>
</gene>
<feature type="region of interest" description="Disordered" evidence="1">
    <location>
        <begin position="77"/>
        <end position="160"/>
    </location>
</feature>
<feature type="compositionally biased region" description="Low complexity" evidence="1">
    <location>
        <begin position="122"/>
        <end position="135"/>
    </location>
</feature>
<dbReference type="RefSeq" id="WP_213005087.1">
    <property type="nucleotide sequence ID" value="NZ_BOQN01000011.1"/>
</dbReference>
<reference evidence="2 3" key="1">
    <citation type="submission" date="2021-03" db="EMBL/GenBank/DDBJ databases">
        <title>Whole genome shotgun sequence of Actinoplanes toevensis NBRC 105298.</title>
        <authorList>
            <person name="Komaki H."/>
            <person name="Tamura T."/>
        </authorList>
    </citation>
    <scope>NUCLEOTIDE SEQUENCE [LARGE SCALE GENOMIC DNA]</scope>
    <source>
        <strain evidence="2 3">NBRC 105298</strain>
    </source>
</reference>
<evidence type="ECO:0000313" key="2">
    <source>
        <dbReference type="EMBL" id="GIM89110.1"/>
    </source>
</evidence>
<evidence type="ECO:0000256" key="1">
    <source>
        <dbReference type="SAM" id="MobiDB-lite"/>
    </source>
</evidence>
<protein>
    <submittedName>
        <fullName evidence="2">Uncharacterized protein</fullName>
    </submittedName>
</protein>
<accession>A0A919T752</accession>
<comment type="caution">
    <text evidence="2">The sequence shown here is derived from an EMBL/GenBank/DDBJ whole genome shotgun (WGS) entry which is preliminary data.</text>
</comment>
<sequence>MNSPHQNSQHEDFLRDEMRQALDSRHPDRTAMLNRIAANRAAGPKPRGRVARLAGAALAVATVLGIGGVGKWALADSQDPTPAAPPVATAPATPVPSVVATATAPASREVTSHPRTQAPDETTAPTSAPTPSASPVRGHPGDTQVEKGTLWSDGSIEDSGDSVVTLRAGADLTELDLTVRVPLTPGLSSLGVDSAAGTVTGTVTKQPDALLYRFTLKAGATLPAGEYKFTAKWGGGDRNAADDTYEAYATSVERKRIHIYGNFAPRD</sequence>
<organism evidence="2 3">
    <name type="scientific">Paractinoplanes toevensis</name>
    <dbReference type="NCBI Taxonomy" id="571911"/>
    <lineage>
        <taxon>Bacteria</taxon>
        <taxon>Bacillati</taxon>
        <taxon>Actinomycetota</taxon>
        <taxon>Actinomycetes</taxon>
        <taxon>Micromonosporales</taxon>
        <taxon>Micromonosporaceae</taxon>
        <taxon>Paractinoplanes</taxon>
    </lineage>
</organism>
<proteinExistence type="predicted"/>
<name>A0A919T752_9ACTN</name>